<dbReference type="GO" id="GO:0004151">
    <property type="term" value="F:dihydroorotase activity"/>
    <property type="evidence" value="ECO:0007669"/>
    <property type="project" value="UniProtKB-EC"/>
</dbReference>
<evidence type="ECO:0000313" key="7">
    <source>
        <dbReference type="EMBL" id="MFD3394197.1"/>
    </source>
</evidence>
<dbReference type="InterPro" id="IPR011059">
    <property type="entry name" value="Metal-dep_hydrolase_composite"/>
</dbReference>
<evidence type="ECO:0000256" key="4">
    <source>
        <dbReference type="ARBA" id="ARBA00022723"/>
    </source>
</evidence>
<evidence type="ECO:0000259" key="6">
    <source>
        <dbReference type="Pfam" id="PF01979"/>
    </source>
</evidence>
<comment type="cofactor">
    <cofactor evidence="1">
        <name>Zn(2+)</name>
        <dbReference type="ChEBI" id="CHEBI:29105"/>
    </cofactor>
</comment>
<dbReference type="SUPFAM" id="SSF51556">
    <property type="entry name" value="Metallo-dependent hydrolases"/>
    <property type="match status" value="1"/>
</dbReference>
<evidence type="ECO:0000256" key="1">
    <source>
        <dbReference type="ARBA" id="ARBA00001947"/>
    </source>
</evidence>
<dbReference type="EMBL" id="JBBKXZ010000002">
    <property type="protein sequence ID" value="MFD3394197.1"/>
    <property type="molecule type" value="Genomic_DNA"/>
</dbReference>
<dbReference type="PROSITE" id="PS00483">
    <property type="entry name" value="DIHYDROOROTASE_2"/>
    <property type="match status" value="1"/>
</dbReference>
<feature type="domain" description="Amidohydrolase-related" evidence="6">
    <location>
        <begin position="51"/>
        <end position="424"/>
    </location>
</feature>
<comment type="similarity">
    <text evidence="3">Belongs to the metallo-dependent hydrolases superfamily. DHOase family. Class I DHOase subfamily.</text>
</comment>
<comment type="caution">
    <text evidence="7">The sequence shown here is derived from an EMBL/GenBank/DDBJ whole genome shotgun (WGS) entry which is preliminary data.</text>
</comment>
<dbReference type="InterPro" id="IPR006680">
    <property type="entry name" value="Amidohydro-rel"/>
</dbReference>
<evidence type="ECO:0000256" key="5">
    <source>
        <dbReference type="ARBA" id="ARBA00022801"/>
    </source>
</evidence>
<dbReference type="EC" id="3.5.2.3" evidence="7"/>
<keyword evidence="5 7" id="KW-0378">Hydrolase</keyword>
<evidence type="ECO:0000256" key="2">
    <source>
        <dbReference type="ARBA" id="ARBA00002368"/>
    </source>
</evidence>
<dbReference type="PANTHER" id="PTHR43668:SF4">
    <property type="entry name" value="ALLANTOINASE"/>
    <property type="match status" value="1"/>
</dbReference>
<gene>
    <name evidence="7" type="ORF">U0R10_06165</name>
</gene>
<comment type="function">
    <text evidence="2">Catalyzes the reversible cyclization of carbamoyl aspartate to dihydroorotate.</text>
</comment>
<proteinExistence type="inferred from homology"/>
<keyword evidence="4" id="KW-0479">Metal-binding</keyword>
<dbReference type="SUPFAM" id="SSF51338">
    <property type="entry name" value="Composite domain of metallo-dependent hydrolases"/>
    <property type="match status" value="1"/>
</dbReference>
<reference evidence="7 8" key="1">
    <citation type="submission" date="2024-03" db="EMBL/GenBank/DDBJ databases">
        <title>Aquirufa genome sequencing.</title>
        <authorList>
            <person name="Pitt A."/>
            <person name="Hahn M.W."/>
        </authorList>
    </citation>
    <scope>NUCLEOTIDE SEQUENCE [LARGE SCALE GENOMIC DNA]</scope>
    <source>
        <strain evidence="7 8">OSTEICH-129V</strain>
    </source>
</reference>
<dbReference type="PANTHER" id="PTHR43668">
    <property type="entry name" value="ALLANTOINASE"/>
    <property type="match status" value="1"/>
</dbReference>
<sequence>MAQYLLQHARIVNEGKINAGDIRIKHGRIDQIASQISATPADTVIDLTGKYIFPGMIDDQVHFREPGLTHKATIASEARAAVAGGVTSFMEMPNTVPNALTQELLADKYHIAHESSLANYSFFMGAANDNLEEVLKTNKQNVCGIKVFMGSSTGNMLVDNMKTLETLFASSDMLIATHCEDEATVRARLELFRAKYPEDAPSFIHPLIRNEEACYLSSSMAVDLAKKSNTRLHILHITTAEELALFETGKPVKDKRITSEACVHHLWFDASDYETLGDLIKCNPAIKEARHRQAIRAALQSGAIDVIATDHAPHTWEEKQQGYWKSPSGLPLVQHPLLMLLELSAEGVLTLEQIAEKTAHHVAECFQISERGYIREGYWADLAIVDMQTPYTVTKSNLEYQCGWSPLEGHTFAHSISHTFVSGHLAYQAGKFDLSKKGERLLFTR</sequence>
<dbReference type="Gene3D" id="3.20.20.140">
    <property type="entry name" value="Metal-dependent hydrolases"/>
    <property type="match status" value="1"/>
</dbReference>
<dbReference type="NCBIfam" id="NF006688">
    <property type="entry name" value="PRK09236.1"/>
    <property type="match status" value="1"/>
</dbReference>
<dbReference type="Gene3D" id="2.30.40.10">
    <property type="entry name" value="Urease, subunit C, domain 1"/>
    <property type="match status" value="1"/>
</dbReference>
<dbReference type="InterPro" id="IPR050138">
    <property type="entry name" value="DHOase/Allantoinase_Hydrolase"/>
</dbReference>
<dbReference type="InterPro" id="IPR032466">
    <property type="entry name" value="Metal_Hydrolase"/>
</dbReference>
<dbReference type="CDD" id="cd01318">
    <property type="entry name" value="DHOase_IIb"/>
    <property type="match status" value="1"/>
</dbReference>
<evidence type="ECO:0000256" key="3">
    <source>
        <dbReference type="ARBA" id="ARBA00010286"/>
    </source>
</evidence>
<dbReference type="InterPro" id="IPR002195">
    <property type="entry name" value="Dihydroorotase_CS"/>
</dbReference>
<dbReference type="Proteomes" id="UP001598138">
    <property type="component" value="Unassembled WGS sequence"/>
</dbReference>
<name>A0ABW6DBB6_9BACT</name>
<evidence type="ECO:0000313" key="8">
    <source>
        <dbReference type="Proteomes" id="UP001598138"/>
    </source>
</evidence>
<protein>
    <submittedName>
        <fullName evidence="7">Dihydroorotase</fullName>
        <ecNumber evidence="7">3.5.2.3</ecNumber>
    </submittedName>
</protein>
<accession>A0ABW6DBB6</accession>
<dbReference type="Pfam" id="PF01979">
    <property type="entry name" value="Amidohydro_1"/>
    <property type="match status" value="1"/>
</dbReference>
<organism evidence="7 8">
    <name type="scientific">Aquirufa avitistagni</name>
    <dbReference type="NCBI Taxonomy" id="3104728"/>
    <lineage>
        <taxon>Bacteria</taxon>
        <taxon>Pseudomonadati</taxon>
        <taxon>Bacteroidota</taxon>
        <taxon>Cytophagia</taxon>
        <taxon>Cytophagales</taxon>
        <taxon>Flectobacillaceae</taxon>
        <taxon>Aquirufa</taxon>
    </lineage>
</organism>
<dbReference type="RefSeq" id="WP_377983082.1">
    <property type="nucleotide sequence ID" value="NZ_JBBKXZ010000002.1"/>
</dbReference>
<keyword evidence="8" id="KW-1185">Reference proteome</keyword>